<name>A0A5J5GIG7_9RHOB</name>
<dbReference type="Gene3D" id="1.10.357.10">
    <property type="entry name" value="Tetracycline Repressor, domain 2"/>
    <property type="match status" value="1"/>
</dbReference>
<evidence type="ECO:0000256" key="2">
    <source>
        <dbReference type="PROSITE-ProRule" id="PRU00335"/>
    </source>
</evidence>
<dbReference type="RefSeq" id="WP_150445309.1">
    <property type="nucleotide sequence ID" value="NZ_VYQE01000003.1"/>
</dbReference>
<proteinExistence type="predicted"/>
<protein>
    <submittedName>
        <fullName evidence="4">TetR/AcrR family transcriptional regulator</fullName>
    </submittedName>
</protein>
<organism evidence="4 5">
    <name type="scientific">Histidinibacterium aquaticum</name>
    <dbReference type="NCBI Taxonomy" id="2613962"/>
    <lineage>
        <taxon>Bacteria</taxon>
        <taxon>Pseudomonadati</taxon>
        <taxon>Pseudomonadota</taxon>
        <taxon>Alphaproteobacteria</taxon>
        <taxon>Rhodobacterales</taxon>
        <taxon>Paracoccaceae</taxon>
        <taxon>Histidinibacterium</taxon>
    </lineage>
</organism>
<dbReference type="InterPro" id="IPR001647">
    <property type="entry name" value="HTH_TetR"/>
</dbReference>
<evidence type="ECO:0000256" key="1">
    <source>
        <dbReference type="ARBA" id="ARBA00023125"/>
    </source>
</evidence>
<gene>
    <name evidence="4" type="ORF">F3S47_10985</name>
</gene>
<evidence type="ECO:0000259" key="3">
    <source>
        <dbReference type="PROSITE" id="PS50977"/>
    </source>
</evidence>
<feature type="domain" description="HTH tetR-type" evidence="3">
    <location>
        <begin position="6"/>
        <end position="66"/>
    </location>
</feature>
<dbReference type="InterPro" id="IPR050624">
    <property type="entry name" value="HTH-type_Tx_Regulator"/>
</dbReference>
<keyword evidence="5" id="KW-1185">Reference proteome</keyword>
<keyword evidence="1 2" id="KW-0238">DNA-binding</keyword>
<dbReference type="PROSITE" id="PS50977">
    <property type="entry name" value="HTH_TETR_2"/>
    <property type="match status" value="1"/>
</dbReference>
<sequence length="197" mass="21781">MDLRRRRTRSRLQAALRSLLSEGPLSAVTVEELTRRAGVTRPTFYSNYSDLSDMLGEYLDGLLAELDRRNAELLERSGECESTRADMARITASIFADLDRDDPRLHALLGGVPGLTPEVRFARMVEGLIDRSVHSGHPAPTREEKVVAAHFFTGAFLGLVRLWASRPEGIDALMLGEAFSNYVYNGRAGGPVTLDHP</sequence>
<dbReference type="SUPFAM" id="SSF46689">
    <property type="entry name" value="Homeodomain-like"/>
    <property type="match status" value="1"/>
</dbReference>
<dbReference type="Pfam" id="PF00440">
    <property type="entry name" value="TetR_N"/>
    <property type="match status" value="1"/>
</dbReference>
<evidence type="ECO:0000313" key="5">
    <source>
        <dbReference type="Proteomes" id="UP000326554"/>
    </source>
</evidence>
<dbReference type="PANTHER" id="PTHR43479:SF11">
    <property type="entry name" value="ACREF_ENVCD OPERON REPRESSOR-RELATED"/>
    <property type="match status" value="1"/>
</dbReference>
<dbReference type="InterPro" id="IPR009057">
    <property type="entry name" value="Homeodomain-like_sf"/>
</dbReference>
<dbReference type="PANTHER" id="PTHR43479">
    <property type="entry name" value="ACREF/ENVCD OPERON REPRESSOR-RELATED"/>
    <property type="match status" value="1"/>
</dbReference>
<dbReference type="AlphaFoldDB" id="A0A5J5GIG7"/>
<evidence type="ECO:0000313" key="4">
    <source>
        <dbReference type="EMBL" id="KAA9008026.1"/>
    </source>
</evidence>
<feature type="DNA-binding region" description="H-T-H motif" evidence="2">
    <location>
        <begin position="29"/>
        <end position="48"/>
    </location>
</feature>
<accession>A0A5J5GIG7</accession>
<dbReference type="Proteomes" id="UP000326554">
    <property type="component" value="Unassembled WGS sequence"/>
</dbReference>
<reference evidence="4 5" key="1">
    <citation type="submission" date="2019-09" db="EMBL/GenBank/DDBJ databases">
        <authorList>
            <person name="Park J.-S."/>
            <person name="Choi H.-J."/>
        </authorList>
    </citation>
    <scope>NUCLEOTIDE SEQUENCE [LARGE SCALE GENOMIC DNA]</scope>
    <source>
        <strain evidence="4 5">176SS1-4</strain>
    </source>
</reference>
<dbReference type="EMBL" id="VYQE01000003">
    <property type="protein sequence ID" value="KAA9008026.1"/>
    <property type="molecule type" value="Genomic_DNA"/>
</dbReference>
<dbReference type="GO" id="GO:0003677">
    <property type="term" value="F:DNA binding"/>
    <property type="evidence" value="ECO:0007669"/>
    <property type="project" value="UniProtKB-UniRule"/>
</dbReference>
<comment type="caution">
    <text evidence="4">The sequence shown here is derived from an EMBL/GenBank/DDBJ whole genome shotgun (WGS) entry which is preliminary data.</text>
</comment>